<evidence type="ECO:0000256" key="1">
    <source>
        <dbReference type="SAM" id="MobiDB-lite"/>
    </source>
</evidence>
<organism evidence="2 3">
    <name type="scientific">Candidatus Eisenbergiella merdavium</name>
    <dbReference type="NCBI Taxonomy" id="2838551"/>
    <lineage>
        <taxon>Bacteria</taxon>
        <taxon>Bacillati</taxon>
        <taxon>Bacillota</taxon>
        <taxon>Clostridia</taxon>
        <taxon>Lachnospirales</taxon>
        <taxon>Lachnospiraceae</taxon>
        <taxon>Eisenbergiella</taxon>
    </lineage>
</organism>
<evidence type="ECO:0000313" key="3">
    <source>
        <dbReference type="Proteomes" id="UP000823891"/>
    </source>
</evidence>
<feature type="compositionally biased region" description="Basic and acidic residues" evidence="1">
    <location>
        <begin position="96"/>
        <end position="114"/>
    </location>
</feature>
<protein>
    <submittedName>
        <fullName evidence="2">Uncharacterized protein</fullName>
    </submittedName>
</protein>
<sequence>MSMLAEIADCVISGRLQEIFLKDAEYQELSRKQEKASEECYGSVPEEYHDVIEEMTDCQNECSGRLIEMAYQQGMIDSARLMRELKMIENISVLPDGERDAPDIPEACKKEERK</sequence>
<name>A0A9D2SQ86_9FIRM</name>
<dbReference type="EMBL" id="DWWS01000040">
    <property type="protein sequence ID" value="HJC24208.1"/>
    <property type="molecule type" value="Genomic_DNA"/>
</dbReference>
<accession>A0A9D2SQ86</accession>
<gene>
    <name evidence="2" type="ORF">H9761_10955</name>
</gene>
<dbReference type="AlphaFoldDB" id="A0A9D2SQ86"/>
<reference evidence="2" key="1">
    <citation type="journal article" date="2021" name="PeerJ">
        <title>Extensive microbial diversity within the chicken gut microbiome revealed by metagenomics and culture.</title>
        <authorList>
            <person name="Gilroy R."/>
            <person name="Ravi A."/>
            <person name="Getino M."/>
            <person name="Pursley I."/>
            <person name="Horton D.L."/>
            <person name="Alikhan N.F."/>
            <person name="Baker D."/>
            <person name="Gharbi K."/>
            <person name="Hall N."/>
            <person name="Watson M."/>
            <person name="Adriaenssens E.M."/>
            <person name="Foster-Nyarko E."/>
            <person name="Jarju S."/>
            <person name="Secka A."/>
            <person name="Antonio M."/>
            <person name="Oren A."/>
            <person name="Chaudhuri R.R."/>
            <person name="La Ragione R."/>
            <person name="Hildebrand F."/>
            <person name="Pallen M.J."/>
        </authorList>
    </citation>
    <scope>NUCLEOTIDE SEQUENCE</scope>
    <source>
        <strain evidence="2">USAMLcec2-132</strain>
    </source>
</reference>
<comment type="caution">
    <text evidence="2">The sequence shown here is derived from an EMBL/GenBank/DDBJ whole genome shotgun (WGS) entry which is preliminary data.</text>
</comment>
<proteinExistence type="predicted"/>
<feature type="region of interest" description="Disordered" evidence="1">
    <location>
        <begin position="95"/>
        <end position="114"/>
    </location>
</feature>
<evidence type="ECO:0000313" key="2">
    <source>
        <dbReference type="EMBL" id="HJC24208.1"/>
    </source>
</evidence>
<reference evidence="2" key="2">
    <citation type="submission" date="2021-04" db="EMBL/GenBank/DDBJ databases">
        <authorList>
            <person name="Gilroy R."/>
        </authorList>
    </citation>
    <scope>NUCLEOTIDE SEQUENCE</scope>
    <source>
        <strain evidence="2">USAMLcec2-132</strain>
    </source>
</reference>
<dbReference type="Proteomes" id="UP000823891">
    <property type="component" value="Unassembled WGS sequence"/>
</dbReference>